<dbReference type="SUPFAM" id="SSF47413">
    <property type="entry name" value="lambda repressor-like DNA-binding domains"/>
    <property type="match status" value="1"/>
</dbReference>
<sequence length="90" mass="10241">MTTLDEHLAEMMQDPEFAREWERLQPEHEVRLAILRAESELGITQSELAERCGMKQSALSRLETGKTSPTLKTLQQLAEGMGKKLVIQFV</sequence>
<dbReference type="GO" id="GO:0003677">
    <property type="term" value="F:DNA binding"/>
    <property type="evidence" value="ECO:0007669"/>
    <property type="project" value="InterPro"/>
</dbReference>
<dbReference type="Proteomes" id="UP000488839">
    <property type="component" value="Unassembled WGS sequence"/>
</dbReference>
<dbReference type="PROSITE" id="PS50943">
    <property type="entry name" value="HTH_CROC1"/>
    <property type="match status" value="1"/>
</dbReference>
<dbReference type="CDD" id="cd00093">
    <property type="entry name" value="HTH_XRE"/>
    <property type="match status" value="1"/>
</dbReference>
<dbReference type="SMART" id="SM00530">
    <property type="entry name" value="HTH_XRE"/>
    <property type="match status" value="1"/>
</dbReference>
<dbReference type="EMBL" id="WPOO01000006">
    <property type="protein sequence ID" value="MVN58560.1"/>
    <property type="molecule type" value="Genomic_DNA"/>
</dbReference>
<dbReference type="RefSeq" id="WP_157012386.1">
    <property type="nucleotide sequence ID" value="NZ_JARFIT010000006.1"/>
</dbReference>
<organism evidence="2 3">
    <name type="scientific">Adlercreutzia rubneri</name>
    <dbReference type="NCBI Taxonomy" id="2916441"/>
    <lineage>
        <taxon>Bacteria</taxon>
        <taxon>Bacillati</taxon>
        <taxon>Actinomycetota</taxon>
        <taxon>Coriobacteriia</taxon>
        <taxon>Eggerthellales</taxon>
        <taxon>Eggerthellaceae</taxon>
        <taxon>Adlercreutzia</taxon>
    </lineage>
</organism>
<protein>
    <submittedName>
        <fullName evidence="2">Helix-turn-helix domain-containing protein</fullName>
    </submittedName>
</protein>
<dbReference type="InterPro" id="IPR001387">
    <property type="entry name" value="Cro/C1-type_HTH"/>
</dbReference>
<name>A0A7K1T573_9ACTN</name>
<dbReference type="AlphaFoldDB" id="A0A7K1T573"/>
<keyword evidence="3" id="KW-1185">Reference proteome</keyword>
<gene>
    <name evidence="2" type="ORF">GO707_04895</name>
</gene>
<feature type="domain" description="HTH cro/C1-type" evidence="1">
    <location>
        <begin position="34"/>
        <end position="88"/>
    </location>
</feature>
<proteinExistence type="predicted"/>
<accession>A0A7K1T573</accession>
<evidence type="ECO:0000313" key="2">
    <source>
        <dbReference type="EMBL" id="MVN58560.1"/>
    </source>
</evidence>
<comment type="caution">
    <text evidence="2">The sequence shown here is derived from an EMBL/GenBank/DDBJ whole genome shotgun (WGS) entry which is preliminary data.</text>
</comment>
<reference evidence="2 3" key="1">
    <citation type="submission" date="2019-11" db="EMBL/GenBank/DDBJ databases">
        <title>Whole genome shotgun sequencing (WGS) data from Adlercreutzia equolifaciens ResAG-91, Eggerthella lenta MRI-F36, MRI-F37, MRI-F40, ResAG-49, ResAG-88, ResAG-121, ResAG-145, and Gordonibacter sp. ResAG-5, ResAG-26, ResAG-43, ResAG-50, ResAG-59.</title>
        <authorList>
            <person name="Stoll D.A."/>
            <person name="Danylec N."/>
            <person name="Franz C.M.A.P."/>
            <person name="Huch M."/>
        </authorList>
    </citation>
    <scope>NUCLEOTIDE SEQUENCE [LARGE SCALE GENOMIC DNA]</scope>
    <source>
        <strain evidence="2 3">ResAG-91</strain>
    </source>
</reference>
<evidence type="ECO:0000259" key="1">
    <source>
        <dbReference type="PROSITE" id="PS50943"/>
    </source>
</evidence>
<dbReference type="Gene3D" id="1.10.260.40">
    <property type="entry name" value="lambda repressor-like DNA-binding domains"/>
    <property type="match status" value="1"/>
</dbReference>
<dbReference type="InterPro" id="IPR010982">
    <property type="entry name" value="Lambda_DNA-bd_dom_sf"/>
</dbReference>
<dbReference type="Pfam" id="PF01381">
    <property type="entry name" value="HTH_3"/>
    <property type="match status" value="1"/>
</dbReference>
<evidence type="ECO:0000313" key="3">
    <source>
        <dbReference type="Proteomes" id="UP000488839"/>
    </source>
</evidence>